<keyword evidence="9" id="KW-1185">Reference proteome</keyword>
<dbReference type="PANTHER" id="PTHR12815">
    <property type="entry name" value="SORTING AND ASSEMBLY MACHINERY SAMM50 PROTEIN FAMILY MEMBER"/>
    <property type="match status" value="1"/>
</dbReference>
<evidence type="ECO:0000256" key="2">
    <source>
        <dbReference type="ARBA" id="ARBA00022692"/>
    </source>
</evidence>
<dbReference type="InterPro" id="IPR010827">
    <property type="entry name" value="BamA/TamA_POTRA"/>
</dbReference>
<evidence type="ECO:0000256" key="4">
    <source>
        <dbReference type="ARBA" id="ARBA00023136"/>
    </source>
</evidence>
<dbReference type="Pfam" id="PF01103">
    <property type="entry name" value="Omp85"/>
    <property type="match status" value="1"/>
</dbReference>
<dbReference type="InterPro" id="IPR000184">
    <property type="entry name" value="Bac_surfAg_D15"/>
</dbReference>
<evidence type="ECO:0000313" key="9">
    <source>
        <dbReference type="Proteomes" id="UP001221838"/>
    </source>
</evidence>
<dbReference type="PROSITE" id="PS51779">
    <property type="entry name" value="POTRA"/>
    <property type="match status" value="1"/>
</dbReference>
<gene>
    <name evidence="8" type="ORF">POL68_19120</name>
</gene>
<dbReference type="EMBL" id="JAQNDM010000002">
    <property type="protein sequence ID" value="MDC0710597.1"/>
    <property type="molecule type" value="Genomic_DNA"/>
</dbReference>
<protein>
    <submittedName>
        <fullName evidence="8">BamA/TamA family outer membrane protein</fullName>
    </submittedName>
</protein>
<feature type="chain" id="PRO_5045330638" evidence="6">
    <location>
        <begin position="29"/>
        <end position="702"/>
    </location>
</feature>
<organism evidence="8 9">
    <name type="scientific">Stigmatella ashevillensis</name>
    <dbReference type="NCBI Taxonomy" id="2995309"/>
    <lineage>
        <taxon>Bacteria</taxon>
        <taxon>Pseudomonadati</taxon>
        <taxon>Myxococcota</taxon>
        <taxon>Myxococcia</taxon>
        <taxon>Myxococcales</taxon>
        <taxon>Cystobacterineae</taxon>
        <taxon>Archangiaceae</taxon>
        <taxon>Stigmatella</taxon>
    </lineage>
</organism>
<evidence type="ECO:0000256" key="3">
    <source>
        <dbReference type="ARBA" id="ARBA00022729"/>
    </source>
</evidence>
<evidence type="ECO:0000256" key="1">
    <source>
        <dbReference type="ARBA" id="ARBA00004370"/>
    </source>
</evidence>
<proteinExistence type="predicted"/>
<evidence type="ECO:0000313" key="8">
    <source>
        <dbReference type="EMBL" id="MDC0710597.1"/>
    </source>
</evidence>
<keyword evidence="5" id="KW-0998">Cell outer membrane</keyword>
<keyword evidence="2" id="KW-0812">Transmembrane</keyword>
<dbReference type="InterPro" id="IPR034746">
    <property type="entry name" value="POTRA"/>
</dbReference>
<comment type="subcellular location">
    <subcellularLocation>
        <location evidence="1">Membrane</location>
    </subcellularLocation>
</comment>
<dbReference type="InterPro" id="IPR039910">
    <property type="entry name" value="D15-like"/>
</dbReference>
<dbReference type="Gene3D" id="3.10.20.310">
    <property type="entry name" value="membrane protein fhac"/>
    <property type="match status" value="3"/>
</dbReference>
<evidence type="ECO:0000256" key="5">
    <source>
        <dbReference type="ARBA" id="ARBA00023237"/>
    </source>
</evidence>
<sequence>MTGSVDAARPCYRLLVLLIPLSLACACAAKKPRPDALKVEDLQIKGTDQVSEGSIKSKILTTDTPWWEPLWPFDNGPSYFDPNAWEADKRRIERYYQAKGYYQARVTSDEVKPEGKDAVKLEATVREGEPTRIDAVSVTGLEPLTEEQRTQALAALPLKKGDIFQEDNWNGVKELIQGRLREMGYAEAEVTGEAQVDVATQLATVDLRAALGNRYRFGNVFVSTDPNPKVSPKRIIEQAQGAIRKGSWFSESALAEAQARVFAMGVFGAVKVNRGGPDREASTVPVVVDVREAPLRSVRLGGGLGIDATRQEARALAEWTNRNIFGGLRRLTVRGRVGYAFLPSFYAGDDVKSGVVGDVTTEFEQPRFLFRDLRLQASLTGEKGLEQAYSFYGGRMRAGVIWQPHPNLSIFPAYNQERFRLQGRVDGNESIPPITLGCRERDSGDENAPCNIALSYLETTIEWDRRDERTAPRNGFYAALSIQAGGGPLQGDFTYVRLLPDVRYYHSFGEQQRLTVAGKLRLGTLIPYKNEETGLRQSSIVNRFFAGGGSSMRGFNSRRLSPLTPLNPDDPETTTVPVGGNSLFETSLELRYRVTESLVVASFWDTGSVGTDSLSFGGNSPFNNRLYHALGLGLRYLTLVGPIRLDIARRLNIGPPLPIEPSGSTYTLPSSGTCFGLGGKKREYAGAPDGLCTIQLSIGEAF</sequence>
<dbReference type="Gene3D" id="2.40.160.50">
    <property type="entry name" value="membrane protein fhac: a member of the omp85/tpsb transporter family"/>
    <property type="match status" value="1"/>
</dbReference>
<dbReference type="Pfam" id="PF07244">
    <property type="entry name" value="POTRA"/>
    <property type="match status" value="2"/>
</dbReference>
<dbReference type="PANTHER" id="PTHR12815:SF47">
    <property type="entry name" value="TRANSLOCATION AND ASSEMBLY MODULE SUBUNIT TAMA"/>
    <property type="match status" value="1"/>
</dbReference>
<evidence type="ECO:0000259" key="7">
    <source>
        <dbReference type="PROSITE" id="PS51779"/>
    </source>
</evidence>
<feature type="signal peptide" evidence="6">
    <location>
        <begin position="1"/>
        <end position="28"/>
    </location>
</feature>
<accession>A0ABT5DE53</accession>
<name>A0ABT5DE53_9BACT</name>
<comment type="caution">
    <text evidence="8">The sequence shown here is derived from an EMBL/GenBank/DDBJ whole genome shotgun (WGS) entry which is preliminary data.</text>
</comment>
<evidence type="ECO:0000256" key="6">
    <source>
        <dbReference type="SAM" id="SignalP"/>
    </source>
</evidence>
<keyword evidence="3 6" id="KW-0732">Signal</keyword>
<feature type="domain" description="POTRA" evidence="7">
    <location>
        <begin position="215"/>
        <end position="293"/>
    </location>
</feature>
<keyword evidence="4" id="KW-0472">Membrane</keyword>
<dbReference type="Proteomes" id="UP001221838">
    <property type="component" value="Unassembled WGS sequence"/>
</dbReference>
<reference evidence="8 9" key="1">
    <citation type="submission" date="2022-11" db="EMBL/GenBank/DDBJ databases">
        <title>Minimal conservation of predation-associated metabolite biosynthetic gene clusters underscores biosynthetic potential of Myxococcota including descriptions for ten novel species: Archangium lansinium sp. nov., Myxococcus landrumus sp. nov., Nannocystis bai.</title>
        <authorList>
            <person name="Ahearne A."/>
            <person name="Stevens C."/>
            <person name="Dowd S."/>
        </authorList>
    </citation>
    <scope>NUCLEOTIDE SEQUENCE [LARGE SCALE GENOMIC DNA]</scope>
    <source>
        <strain evidence="8 9">NCWAL01</strain>
    </source>
</reference>
<dbReference type="RefSeq" id="WP_272146188.1">
    <property type="nucleotide sequence ID" value="NZ_JAQNDM010000002.1"/>
</dbReference>